<evidence type="ECO:0000256" key="4">
    <source>
        <dbReference type="ARBA" id="ARBA00022692"/>
    </source>
</evidence>
<dbReference type="OrthoDB" id="9768846at2"/>
<comment type="subcellular location">
    <subcellularLocation>
        <location evidence="1">Cell membrane</location>
        <topology evidence="1">Multi-pass membrane protein</topology>
    </subcellularLocation>
</comment>
<proteinExistence type="inferred from homology"/>
<keyword evidence="6 7" id="KW-0472">Membrane</keyword>
<dbReference type="InterPro" id="IPR005614">
    <property type="entry name" value="NrfD-like"/>
</dbReference>
<feature type="transmembrane region" description="Helical" evidence="7">
    <location>
        <begin position="215"/>
        <end position="235"/>
    </location>
</feature>
<dbReference type="AlphaFoldDB" id="A0A4Q1JJ71"/>
<gene>
    <name evidence="8" type="ORF">EO244_13410</name>
</gene>
<comment type="similarity">
    <text evidence="2">Belongs to the NrfD family.</text>
</comment>
<evidence type="ECO:0000256" key="1">
    <source>
        <dbReference type="ARBA" id="ARBA00004651"/>
    </source>
</evidence>
<keyword evidence="4 7" id="KW-0812">Transmembrane</keyword>
<dbReference type="GO" id="GO:0005886">
    <property type="term" value="C:plasma membrane"/>
    <property type="evidence" value="ECO:0007669"/>
    <property type="project" value="UniProtKB-SubCell"/>
</dbReference>
<evidence type="ECO:0000256" key="5">
    <source>
        <dbReference type="ARBA" id="ARBA00022989"/>
    </source>
</evidence>
<dbReference type="PANTHER" id="PTHR34856:SF2">
    <property type="entry name" value="PROTEIN NRFD"/>
    <property type="match status" value="1"/>
</dbReference>
<dbReference type="Pfam" id="PF03916">
    <property type="entry name" value="NrfD"/>
    <property type="match status" value="1"/>
</dbReference>
<feature type="transmembrane region" description="Helical" evidence="7">
    <location>
        <begin position="182"/>
        <end position="203"/>
    </location>
</feature>
<accession>A0A4Q1JJ71</accession>
<feature type="transmembrane region" description="Helical" evidence="7">
    <location>
        <begin position="255"/>
        <end position="272"/>
    </location>
</feature>
<protein>
    <submittedName>
        <fullName evidence="8">Nitrite reductase</fullName>
    </submittedName>
</protein>
<keyword evidence="9" id="KW-1185">Reference proteome</keyword>
<feature type="transmembrane region" description="Helical" evidence="7">
    <location>
        <begin position="62"/>
        <end position="82"/>
    </location>
</feature>
<organism evidence="8 9">
    <name type="scientific">Ancylomarina salipaludis</name>
    <dbReference type="NCBI Taxonomy" id="2501299"/>
    <lineage>
        <taxon>Bacteria</taxon>
        <taxon>Pseudomonadati</taxon>
        <taxon>Bacteroidota</taxon>
        <taxon>Bacteroidia</taxon>
        <taxon>Marinilabiliales</taxon>
        <taxon>Marinifilaceae</taxon>
        <taxon>Ancylomarina</taxon>
    </lineage>
</organism>
<dbReference type="EMBL" id="SAXA01000013">
    <property type="protein sequence ID" value="RXQ90402.1"/>
    <property type="molecule type" value="Genomic_DNA"/>
</dbReference>
<keyword evidence="3" id="KW-1003">Cell membrane</keyword>
<feature type="transmembrane region" description="Helical" evidence="7">
    <location>
        <begin position="26"/>
        <end position="50"/>
    </location>
</feature>
<evidence type="ECO:0000313" key="9">
    <source>
        <dbReference type="Proteomes" id="UP000289703"/>
    </source>
</evidence>
<comment type="caution">
    <text evidence="8">The sequence shown here is derived from an EMBL/GenBank/DDBJ whole genome shotgun (WGS) entry which is preliminary data.</text>
</comment>
<dbReference type="RefSeq" id="WP_129255199.1">
    <property type="nucleotide sequence ID" value="NZ_SAXA01000013.1"/>
</dbReference>
<dbReference type="Proteomes" id="UP000289703">
    <property type="component" value="Unassembled WGS sequence"/>
</dbReference>
<keyword evidence="5 7" id="KW-1133">Transmembrane helix</keyword>
<evidence type="ECO:0000256" key="2">
    <source>
        <dbReference type="ARBA" id="ARBA00008929"/>
    </source>
</evidence>
<feature type="transmembrane region" description="Helical" evidence="7">
    <location>
        <begin position="102"/>
        <end position="122"/>
    </location>
</feature>
<sequence length="313" mass="35322">MNEEILISGRMNPHIDPTLGIWGWEIPLYLFLGGLAAGILFFAALYSLLGKEKELPTAVRKATFLVPVILMVGLGALFLDLKNKLYFWQLYTTIRIESPMSWGAWILMLITPLSMAWCLSYWRDLIPNWTWQVKYLEWIEEFVQKYRKAFAWTMIISSVILGIYTGILLSAFNARPLWNTSILGPLFLVSGLSTGAATIMWLSKEKLERSLFSKIDLLLIGIEVFFIIHLFMGFMASNAAQIEAAQLFLGGAYTLPFWGGVVLLGLVVPAILEVMELRGKHIPVAFPAILILVGGLVFRFIMVEAGQISQYLY</sequence>
<evidence type="ECO:0000313" key="8">
    <source>
        <dbReference type="EMBL" id="RXQ90402.1"/>
    </source>
</evidence>
<name>A0A4Q1JJ71_9BACT</name>
<evidence type="ECO:0000256" key="3">
    <source>
        <dbReference type="ARBA" id="ARBA00022475"/>
    </source>
</evidence>
<dbReference type="InterPro" id="IPR052049">
    <property type="entry name" value="Electron_transfer_protein"/>
</dbReference>
<dbReference type="PANTHER" id="PTHR34856">
    <property type="entry name" value="PROTEIN NRFD"/>
    <property type="match status" value="1"/>
</dbReference>
<dbReference type="Gene3D" id="1.20.1630.10">
    <property type="entry name" value="Formate dehydrogenase/DMSO reductase domain"/>
    <property type="match status" value="1"/>
</dbReference>
<feature type="transmembrane region" description="Helical" evidence="7">
    <location>
        <begin position="284"/>
        <end position="303"/>
    </location>
</feature>
<evidence type="ECO:0000256" key="7">
    <source>
        <dbReference type="SAM" id="Phobius"/>
    </source>
</evidence>
<reference evidence="8 9" key="1">
    <citation type="submission" date="2019-01" db="EMBL/GenBank/DDBJ databases">
        <title>Ancylomarina salipaludis sp. nov., isolated from a salt marsh.</title>
        <authorList>
            <person name="Yoon J.-H."/>
        </authorList>
    </citation>
    <scope>NUCLEOTIDE SEQUENCE [LARGE SCALE GENOMIC DNA]</scope>
    <source>
        <strain evidence="8 9">SHSM-M15</strain>
    </source>
</reference>
<feature type="transmembrane region" description="Helical" evidence="7">
    <location>
        <begin position="149"/>
        <end position="170"/>
    </location>
</feature>
<evidence type="ECO:0000256" key="6">
    <source>
        <dbReference type="ARBA" id="ARBA00023136"/>
    </source>
</evidence>